<protein>
    <submittedName>
        <fullName evidence="1">Uncharacterized protein</fullName>
    </submittedName>
</protein>
<dbReference type="Proteomes" id="UP000199594">
    <property type="component" value="Unassembled WGS sequence"/>
</dbReference>
<dbReference type="RefSeq" id="WP_089850028.1">
    <property type="nucleotide sequence ID" value="NZ_FPAQ01000021.1"/>
</dbReference>
<reference evidence="1 2" key="1">
    <citation type="submission" date="2016-10" db="EMBL/GenBank/DDBJ databases">
        <authorList>
            <person name="de Groot N.N."/>
        </authorList>
    </citation>
    <scope>NUCLEOTIDE SEQUENCE [LARGE SCALE GENOMIC DNA]</scope>
    <source>
        <strain evidence="1 2">CGMCC 1.6493</strain>
    </source>
</reference>
<organism evidence="1 2">
    <name type="scientific">Halomonas saccharevitans</name>
    <dbReference type="NCBI Taxonomy" id="416872"/>
    <lineage>
        <taxon>Bacteria</taxon>
        <taxon>Pseudomonadati</taxon>
        <taxon>Pseudomonadota</taxon>
        <taxon>Gammaproteobacteria</taxon>
        <taxon>Oceanospirillales</taxon>
        <taxon>Halomonadaceae</taxon>
        <taxon>Halomonas</taxon>
    </lineage>
</organism>
<dbReference type="OrthoDB" id="6160653at2"/>
<sequence length="261" mass="30122">MIDVTTTDPWQMIFDKAGDLADSLLHELPKSKVDAVDMEEQVVSTIEKIATGEVDPRKDWSVIIRPVSKESMIDERIDEHFDIALRQAVYVRILFEYHMQKIKGYFSEASQPGMLMKVGEEMLDSFACAQQHATAWRLLKAVRDKSLQSQYGNQVKAEKKEEREVLLRSLIESSLDRLRPPGGWRNHVLASQEVAKDVAAICKSFSLDISMNEDQVFEKIQPIIWKEPRFRKAFNESAEKELSEPHKTRRVWLNLDFVDGE</sequence>
<dbReference type="AlphaFoldDB" id="A0A1I7AYS5"/>
<dbReference type="EMBL" id="FPAQ01000021">
    <property type="protein sequence ID" value="SFT80090.1"/>
    <property type="molecule type" value="Genomic_DNA"/>
</dbReference>
<gene>
    <name evidence="1" type="ORF">SAMN04487956_12121</name>
</gene>
<name>A0A1I7AYS5_9GAMM</name>
<evidence type="ECO:0000313" key="2">
    <source>
        <dbReference type="Proteomes" id="UP000199594"/>
    </source>
</evidence>
<proteinExistence type="predicted"/>
<accession>A0A1I7AYS5</accession>
<evidence type="ECO:0000313" key="1">
    <source>
        <dbReference type="EMBL" id="SFT80090.1"/>
    </source>
</evidence>